<dbReference type="InterPro" id="IPR050838">
    <property type="entry name" value="Ketopantoate_reductase"/>
</dbReference>
<dbReference type="Pfam" id="PF08546">
    <property type="entry name" value="ApbA_C"/>
    <property type="match status" value="1"/>
</dbReference>
<keyword evidence="2" id="KW-0521">NADP</keyword>
<organism evidence="6 7">
    <name type="scientific">Nesterenkonia rhizosphaerae</name>
    <dbReference type="NCBI Taxonomy" id="1348272"/>
    <lineage>
        <taxon>Bacteria</taxon>
        <taxon>Bacillati</taxon>
        <taxon>Actinomycetota</taxon>
        <taxon>Actinomycetes</taxon>
        <taxon>Micrococcales</taxon>
        <taxon>Micrococcaceae</taxon>
        <taxon>Nesterenkonia</taxon>
    </lineage>
</organism>
<comment type="similarity">
    <text evidence="1">Belongs to the ketopantoate reductase family.</text>
</comment>
<feature type="domain" description="Ketopantoate reductase C-terminal" evidence="5">
    <location>
        <begin position="196"/>
        <end position="305"/>
    </location>
</feature>
<comment type="caution">
    <text evidence="6">The sequence shown here is derived from an EMBL/GenBank/DDBJ whole genome shotgun (WGS) entry which is preliminary data.</text>
</comment>
<evidence type="ECO:0000313" key="7">
    <source>
        <dbReference type="Proteomes" id="UP001500368"/>
    </source>
</evidence>
<protein>
    <submittedName>
        <fullName evidence="6">2-dehydropantoate 2-reductase N-terminal domain-containing protein</fullName>
    </submittedName>
</protein>
<dbReference type="SUPFAM" id="SSF51735">
    <property type="entry name" value="NAD(P)-binding Rossmann-fold domains"/>
    <property type="match status" value="1"/>
</dbReference>
<dbReference type="RefSeq" id="WP_345477844.1">
    <property type="nucleotide sequence ID" value="NZ_BAABLW010000007.1"/>
</dbReference>
<dbReference type="SUPFAM" id="SSF48179">
    <property type="entry name" value="6-phosphogluconate dehydrogenase C-terminal domain-like"/>
    <property type="match status" value="1"/>
</dbReference>
<dbReference type="InterPro" id="IPR013328">
    <property type="entry name" value="6PGD_dom2"/>
</dbReference>
<feature type="domain" description="Ketopantoate reductase N-terminal" evidence="4">
    <location>
        <begin position="6"/>
        <end position="145"/>
    </location>
</feature>
<dbReference type="InterPro" id="IPR036291">
    <property type="entry name" value="NAD(P)-bd_dom_sf"/>
</dbReference>
<gene>
    <name evidence="6" type="ORF">GCM10025790_19750</name>
</gene>
<dbReference type="PANTHER" id="PTHR43765:SF2">
    <property type="entry name" value="2-DEHYDROPANTOATE 2-REDUCTASE"/>
    <property type="match status" value="1"/>
</dbReference>
<sequence>MNIGRIVIIGAGAVGAGTAAELALRDRPHLLVGRGEQIRHLTEHGLKYRRPEGVRQVQLSTCDGIANAQLRAGDVLVIATKTQHVAQVAEQLAWQPVEGGSTASELPVLTLQNGMASEPILLRYFAHVYGGSILIPASYTTTGEVISGAAPKIASFVMGRAPRGLDETAQEIAEHLREIDWLVQLDENVIRWKALKLLHSVKNGLELLDLSKEHSQQLGHALVHEAKETLSAAAIPVAENSERTEDMSLFQVDSSSGYQPGQQSTWQSYARGASPEVDYLNGEIVQLGRLHAVPTPVNAALQRVLGVAWLQRQTPGQIDAGPVLAALPKTDFDAV</sequence>
<dbReference type="EMBL" id="BAABLW010000007">
    <property type="protein sequence ID" value="GAA4922781.1"/>
    <property type="molecule type" value="Genomic_DNA"/>
</dbReference>
<evidence type="ECO:0000256" key="1">
    <source>
        <dbReference type="ARBA" id="ARBA00007870"/>
    </source>
</evidence>
<name>A0ABP9FYQ5_9MICC</name>
<dbReference type="InterPro" id="IPR013752">
    <property type="entry name" value="KPA_reductase"/>
</dbReference>
<evidence type="ECO:0000256" key="2">
    <source>
        <dbReference type="ARBA" id="ARBA00022857"/>
    </source>
</evidence>
<dbReference type="InterPro" id="IPR013332">
    <property type="entry name" value="KPR_N"/>
</dbReference>
<evidence type="ECO:0000259" key="5">
    <source>
        <dbReference type="Pfam" id="PF08546"/>
    </source>
</evidence>
<reference evidence="7" key="1">
    <citation type="journal article" date="2019" name="Int. J. Syst. Evol. Microbiol.">
        <title>The Global Catalogue of Microorganisms (GCM) 10K type strain sequencing project: providing services to taxonomists for standard genome sequencing and annotation.</title>
        <authorList>
            <consortium name="The Broad Institute Genomics Platform"/>
            <consortium name="The Broad Institute Genome Sequencing Center for Infectious Disease"/>
            <person name="Wu L."/>
            <person name="Ma J."/>
        </authorList>
    </citation>
    <scope>NUCLEOTIDE SEQUENCE [LARGE SCALE GENOMIC DNA]</scope>
    <source>
        <strain evidence="7">JCM 19129</strain>
    </source>
</reference>
<evidence type="ECO:0000259" key="4">
    <source>
        <dbReference type="Pfam" id="PF02558"/>
    </source>
</evidence>
<accession>A0ABP9FYQ5</accession>
<evidence type="ECO:0000313" key="6">
    <source>
        <dbReference type="EMBL" id="GAA4922781.1"/>
    </source>
</evidence>
<dbReference type="Gene3D" id="1.10.1040.10">
    <property type="entry name" value="N-(1-d-carboxylethyl)-l-norvaline Dehydrogenase, domain 2"/>
    <property type="match status" value="1"/>
</dbReference>
<dbReference type="Proteomes" id="UP001500368">
    <property type="component" value="Unassembled WGS sequence"/>
</dbReference>
<evidence type="ECO:0000256" key="3">
    <source>
        <dbReference type="ARBA" id="ARBA00023002"/>
    </source>
</evidence>
<dbReference type="Pfam" id="PF02558">
    <property type="entry name" value="ApbA"/>
    <property type="match status" value="1"/>
</dbReference>
<dbReference type="InterPro" id="IPR008927">
    <property type="entry name" value="6-PGluconate_DH-like_C_sf"/>
</dbReference>
<dbReference type="Gene3D" id="3.40.50.720">
    <property type="entry name" value="NAD(P)-binding Rossmann-like Domain"/>
    <property type="match status" value="1"/>
</dbReference>
<dbReference type="PANTHER" id="PTHR43765">
    <property type="entry name" value="2-DEHYDROPANTOATE 2-REDUCTASE-RELATED"/>
    <property type="match status" value="1"/>
</dbReference>
<keyword evidence="7" id="KW-1185">Reference proteome</keyword>
<keyword evidence="3" id="KW-0560">Oxidoreductase</keyword>
<proteinExistence type="inferred from homology"/>